<sequence>MATKSSARKICHFRCRFLADFSIRTAPQKGTKDIWTMFYTWNGGLPSITPVDLFLLLGLIGFE</sequence>
<reference evidence="1 2" key="1">
    <citation type="submission" date="2016-03" db="EMBL/GenBank/DDBJ databases">
        <title>EvidentialGene: Evidence-directed Construction of Genes on Genomes.</title>
        <authorList>
            <person name="Gilbert D.G."/>
            <person name="Choi J.-H."/>
            <person name="Mockaitis K."/>
            <person name="Colbourne J."/>
            <person name="Pfrender M."/>
        </authorList>
    </citation>
    <scope>NUCLEOTIDE SEQUENCE [LARGE SCALE GENOMIC DNA]</scope>
    <source>
        <strain evidence="1 2">Xinb3</strain>
        <tissue evidence="1">Complete organism</tissue>
    </source>
</reference>
<protein>
    <submittedName>
        <fullName evidence="1">Uncharacterized protein</fullName>
    </submittedName>
</protein>
<dbReference type="EMBL" id="LRGB01000389">
    <property type="protein sequence ID" value="KZS19328.1"/>
    <property type="molecule type" value="Genomic_DNA"/>
</dbReference>
<organism evidence="1 2">
    <name type="scientific">Daphnia magna</name>
    <dbReference type="NCBI Taxonomy" id="35525"/>
    <lineage>
        <taxon>Eukaryota</taxon>
        <taxon>Metazoa</taxon>
        <taxon>Ecdysozoa</taxon>
        <taxon>Arthropoda</taxon>
        <taxon>Crustacea</taxon>
        <taxon>Branchiopoda</taxon>
        <taxon>Diplostraca</taxon>
        <taxon>Cladocera</taxon>
        <taxon>Anomopoda</taxon>
        <taxon>Daphniidae</taxon>
        <taxon>Daphnia</taxon>
    </lineage>
</organism>
<keyword evidence="2" id="KW-1185">Reference proteome</keyword>
<accession>A0A162Q1W9</accession>
<dbReference type="Proteomes" id="UP000076858">
    <property type="component" value="Unassembled WGS sequence"/>
</dbReference>
<name>A0A162Q1W9_9CRUS</name>
<gene>
    <name evidence="1" type="ORF">APZ42_014211</name>
</gene>
<comment type="caution">
    <text evidence="1">The sequence shown here is derived from an EMBL/GenBank/DDBJ whole genome shotgun (WGS) entry which is preliminary data.</text>
</comment>
<dbReference type="AlphaFoldDB" id="A0A162Q1W9"/>
<evidence type="ECO:0000313" key="2">
    <source>
        <dbReference type="Proteomes" id="UP000076858"/>
    </source>
</evidence>
<evidence type="ECO:0000313" key="1">
    <source>
        <dbReference type="EMBL" id="KZS19328.1"/>
    </source>
</evidence>
<proteinExistence type="predicted"/>